<dbReference type="EMBL" id="BQNB010010097">
    <property type="protein sequence ID" value="GJS72682.1"/>
    <property type="molecule type" value="Genomic_DNA"/>
</dbReference>
<reference evidence="1" key="1">
    <citation type="journal article" date="2022" name="Int. J. Mol. Sci.">
        <title>Draft Genome of Tanacetum Coccineum: Genomic Comparison of Closely Related Tanacetum-Family Plants.</title>
        <authorList>
            <person name="Yamashiro T."/>
            <person name="Shiraishi A."/>
            <person name="Nakayama K."/>
            <person name="Satake H."/>
        </authorList>
    </citation>
    <scope>NUCLEOTIDE SEQUENCE</scope>
</reference>
<keyword evidence="2" id="KW-1185">Reference proteome</keyword>
<name>A0ABQ4Y6A4_9ASTR</name>
<protein>
    <submittedName>
        <fullName evidence="1">Ribonuclease H-like domain-containing protein</fullName>
    </submittedName>
</protein>
<dbReference type="SUPFAM" id="SSF57756">
    <property type="entry name" value="Retrovirus zinc finger-like domains"/>
    <property type="match status" value="1"/>
</dbReference>
<evidence type="ECO:0000313" key="2">
    <source>
        <dbReference type="Proteomes" id="UP001151760"/>
    </source>
</evidence>
<comment type="caution">
    <text evidence="1">The sequence shown here is derived from an EMBL/GenBank/DDBJ whole genome shotgun (WGS) entry which is preliminary data.</text>
</comment>
<dbReference type="InterPro" id="IPR036875">
    <property type="entry name" value="Znf_CCHC_sf"/>
</dbReference>
<dbReference type="Gene3D" id="4.10.60.10">
    <property type="entry name" value="Zinc finger, CCHC-type"/>
    <property type="match status" value="1"/>
</dbReference>
<organism evidence="1 2">
    <name type="scientific">Tanacetum coccineum</name>
    <dbReference type="NCBI Taxonomy" id="301880"/>
    <lineage>
        <taxon>Eukaryota</taxon>
        <taxon>Viridiplantae</taxon>
        <taxon>Streptophyta</taxon>
        <taxon>Embryophyta</taxon>
        <taxon>Tracheophyta</taxon>
        <taxon>Spermatophyta</taxon>
        <taxon>Magnoliopsida</taxon>
        <taxon>eudicotyledons</taxon>
        <taxon>Gunneridae</taxon>
        <taxon>Pentapetalae</taxon>
        <taxon>asterids</taxon>
        <taxon>campanulids</taxon>
        <taxon>Asterales</taxon>
        <taxon>Asteraceae</taxon>
        <taxon>Asteroideae</taxon>
        <taxon>Anthemideae</taxon>
        <taxon>Anthemidinae</taxon>
        <taxon>Tanacetum</taxon>
    </lineage>
</organism>
<sequence length="189" mass="21128">MAFISSSNISSGKSEFPTANVQTASIQVSTASTDVAAASLSYDTICAFIATQPNGSQIKYEEITQIYDDDIEEMDIKWNLALLSTRANRFWKKTGKKITIQGSDVAGFDKSKVECFNCHKIGYFARECRSPRSQDRGKRESYKKDPKVEEPAPKVMIAIDGIGWDWSYMDEEDEVSNHALVDDEEEVAT</sequence>
<proteinExistence type="predicted"/>
<gene>
    <name evidence="1" type="ORF">Tco_0705523</name>
</gene>
<dbReference type="Proteomes" id="UP001151760">
    <property type="component" value="Unassembled WGS sequence"/>
</dbReference>
<accession>A0ABQ4Y6A4</accession>
<evidence type="ECO:0000313" key="1">
    <source>
        <dbReference type="EMBL" id="GJS72682.1"/>
    </source>
</evidence>
<reference evidence="1" key="2">
    <citation type="submission" date="2022-01" db="EMBL/GenBank/DDBJ databases">
        <authorList>
            <person name="Yamashiro T."/>
            <person name="Shiraishi A."/>
            <person name="Satake H."/>
            <person name="Nakayama K."/>
        </authorList>
    </citation>
    <scope>NUCLEOTIDE SEQUENCE</scope>
</reference>